<accession>A0A9P0E0S0</accession>
<evidence type="ECO:0000313" key="3">
    <source>
        <dbReference type="Proteomes" id="UP001152798"/>
    </source>
</evidence>
<keyword evidence="3" id="KW-1185">Reference proteome</keyword>
<dbReference type="AlphaFoldDB" id="A0A9P0E0S0"/>
<reference evidence="2" key="1">
    <citation type="submission" date="2022-01" db="EMBL/GenBank/DDBJ databases">
        <authorList>
            <person name="King R."/>
        </authorList>
    </citation>
    <scope>NUCLEOTIDE SEQUENCE</scope>
</reference>
<organism evidence="2 3">
    <name type="scientific">Nezara viridula</name>
    <name type="common">Southern green stink bug</name>
    <name type="synonym">Cimex viridulus</name>
    <dbReference type="NCBI Taxonomy" id="85310"/>
    <lineage>
        <taxon>Eukaryota</taxon>
        <taxon>Metazoa</taxon>
        <taxon>Ecdysozoa</taxon>
        <taxon>Arthropoda</taxon>
        <taxon>Hexapoda</taxon>
        <taxon>Insecta</taxon>
        <taxon>Pterygota</taxon>
        <taxon>Neoptera</taxon>
        <taxon>Paraneoptera</taxon>
        <taxon>Hemiptera</taxon>
        <taxon>Heteroptera</taxon>
        <taxon>Panheteroptera</taxon>
        <taxon>Pentatomomorpha</taxon>
        <taxon>Pentatomoidea</taxon>
        <taxon>Pentatomidae</taxon>
        <taxon>Pentatominae</taxon>
        <taxon>Nezara</taxon>
    </lineage>
</organism>
<feature type="compositionally biased region" description="Polar residues" evidence="1">
    <location>
        <begin position="86"/>
        <end position="96"/>
    </location>
</feature>
<name>A0A9P0E0S0_NEZVI</name>
<protein>
    <submittedName>
        <fullName evidence="2">Uncharacterized protein</fullName>
    </submittedName>
</protein>
<dbReference type="Proteomes" id="UP001152798">
    <property type="component" value="Chromosome 1"/>
</dbReference>
<evidence type="ECO:0000313" key="2">
    <source>
        <dbReference type="EMBL" id="CAH1388820.1"/>
    </source>
</evidence>
<proteinExistence type="predicted"/>
<evidence type="ECO:0000256" key="1">
    <source>
        <dbReference type="SAM" id="MobiDB-lite"/>
    </source>
</evidence>
<gene>
    <name evidence="2" type="ORF">NEZAVI_LOCUS353</name>
</gene>
<feature type="compositionally biased region" description="Low complexity" evidence="1">
    <location>
        <begin position="97"/>
        <end position="112"/>
    </location>
</feature>
<feature type="region of interest" description="Disordered" evidence="1">
    <location>
        <begin position="82"/>
        <end position="116"/>
    </location>
</feature>
<sequence length="203" mass="23234">MEESEWEQLTCILLLRRGPQLDHPTWRPHMSWPPAASSGYSAIDLSSVRCENRHFTYECTPVSWLEWTVGSGRFVKTAEEKEHDVNNTGVPENAVQSSNATNTPTTINSIPNVPVSNRFEPLSTEMEDEPDETIVTHQPPPIKIKGITNFQTLCTNLRRNTTDLLTPSLSRKNYTTRLTHRQRVLKLHITTQHHNSQLLKQRV</sequence>
<dbReference type="EMBL" id="OV725077">
    <property type="protein sequence ID" value="CAH1388820.1"/>
    <property type="molecule type" value="Genomic_DNA"/>
</dbReference>